<proteinExistence type="predicted"/>
<sequence length="62" mass="6385">MKKLAVVLATAATPALAHPGHAELPGAAGHTLAHILLAVLAAGIVWAGVQILKSWRASRQEE</sequence>
<keyword evidence="1" id="KW-1133">Transmembrane helix</keyword>
<evidence type="ECO:0000256" key="2">
    <source>
        <dbReference type="SAM" id="SignalP"/>
    </source>
</evidence>
<feature type="chain" id="PRO_5032860592" evidence="2">
    <location>
        <begin position="18"/>
        <end position="62"/>
    </location>
</feature>
<dbReference type="Proteomes" id="UP000444174">
    <property type="component" value="Unassembled WGS sequence"/>
</dbReference>
<dbReference type="AlphaFoldDB" id="A0A843Y8D7"/>
<evidence type="ECO:0000313" key="3">
    <source>
        <dbReference type="EMBL" id="MQQ07271.1"/>
    </source>
</evidence>
<accession>A0A843Y8D7</accession>
<name>A0A843Y8D7_9RHOB</name>
<feature type="transmembrane region" description="Helical" evidence="1">
    <location>
        <begin position="27"/>
        <end position="49"/>
    </location>
</feature>
<keyword evidence="2" id="KW-0732">Signal</keyword>
<evidence type="ECO:0000313" key="4">
    <source>
        <dbReference type="Proteomes" id="UP000444174"/>
    </source>
</evidence>
<dbReference type="RefSeq" id="WP_153214169.1">
    <property type="nucleotide sequence ID" value="NZ_WIBF01000001.1"/>
</dbReference>
<keyword evidence="4" id="KW-1185">Reference proteome</keyword>
<dbReference type="EMBL" id="WIBF01000001">
    <property type="protein sequence ID" value="MQQ07271.1"/>
    <property type="molecule type" value="Genomic_DNA"/>
</dbReference>
<gene>
    <name evidence="3" type="ORF">GFB49_02265</name>
</gene>
<feature type="signal peptide" evidence="2">
    <location>
        <begin position="1"/>
        <end position="17"/>
    </location>
</feature>
<keyword evidence="1" id="KW-0472">Membrane</keyword>
<comment type="caution">
    <text evidence="3">The sequence shown here is derived from an EMBL/GenBank/DDBJ whole genome shotgun (WGS) entry which is preliminary data.</text>
</comment>
<organism evidence="3 4">
    <name type="scientific">Tritonibacter litoralis</name>
    <dbReference type="NCBI Taxonomy" id="2662264"/>
    <lineage>
        <taxon>Bacteria</taxon>
        <taxon>Pseudomonadati</taxon>
        <taxon>Pseudomonadota</taxon>
        <taxon>Alphaproteobacteria</taxon>
        <taxon>Rhodobacterales</taxon>
        <taxon>Paracoccaceae</taxon>
        <taxon>Tritonibacter</taxon>
    </lineage>
</organism>
<keyword evidence="1" id="KW-0812">Transmembrane</keyword>
<evidence type="ECO:0000256" key="1">
    <source>
        <dbReference type="SAM" id="Phobius"/>
    </source>
</evidence>
<reference evidence="3 4" key="1">
    <citation type="submission" date="2019-10" db="EMBL/GenBank/DDBJ databases">
        <title>Epibacterium sp. nov., isolated from seawater.</title>
        <authorList>
            <person name="Zhang X."/>
            <person name="Li N."/>
        </authorList>
    </citation>
    <scope>NUCLEOTIDE SEQUENCE [LARGE SCALE GENOMIC DNA]</scope>
    <source>
        <strain evidence="3 4">SM1979</strain>
    </source>
</reference>
<protein>
    <submittedName>
        <fullName evidence="3">Uncharacterized protein</fullName>
    </submittedName>
</protein>